<dbReference type="Gene3D" id="2.30.110.10">
    <property type="entry name" value="Electron Transport, Fmn-binding Protein, Chain A"/>
    <property type="match status" value="1"/>
</dbReference>
<organism evidence="1 2">
    <name type="scientific">Actinomadura montaniterrae</name>
    <dbReference type="NCBI Taxonomy" id="1803903"/>
    <lineage>
        <taxon>Bacteria</taxon>
        <taxon>Bacillati</taxon>
        <taxon>Actinomycetota</taxon>
        <taxon>Actinomycetes</taxon>
        <taxon>Streptosporangiales</taxon>
        <taxon>Thermomonosporaceae</taxon>
        <taxon>Actinomadura</taxon>
    </lineage>
</organism>
<dbReference type="AlphaFoldDB" id="A0A6L3VRB2"/>
<dbReference type="SUPFAM" id="SSF50475">
    <property type="entry name" value="FMN-binding split barrel"/>
    <property type="match status" value="1"/>
</dbReference>
<evidence type="ECO:0000313" key="1">
    <source>
        <dbReference type="EMBL" id="KAB2372524.1"/>
    </source>
</evidence>
<reference evidence="1 2" key="1">
    <citation type="submission" date="2019-09" db="EMBL/GenBank/DDBJ databases">
        <title>Actinomadura physcomitrii sp. nov., a novel actinomycete isolated from moss [Physcomitrium sphaericum (Ludw) Fuernr].</title>
        <authorList>
            <person name="Liu C."/>
            <person name="Zhuang X."/>
        </authorList>
    </citation>
    <scope>NUCLEOTIDE SEQUENCE [LARGE SCALE GENOMIC DNA]</scope>
    <source>
        <strain evidence="1 2">CYP1-1B</strain>
    </source>
</reference>
<gene>
    <name evidence="1" type="ORF">F9B16_29885</name>
</gene>
<accession>A0A6L3VRB2</accession>
<name>A0A6L3VRB2_9ACTN</name>
<sequence>MFVRVAVAEPRRRPMSSAHWPESVDEIIGGDQAVMLATVTPARGVVLTPVTNFGARDRGAGTVTVNSSVGGWKKLERIRRDPRVALAFHTRLHGYSDRPEYVLVQGTASLSAPRDDYPASLGADWERFDGPRATGPFWGPWLRPYYTRVVIDIAVERLIVWPDLSCKGNPEVFGPPLPGPPPPQKAPGLGTGPRIDHVKAASRLESLPDALLGWTGTDGFPVVVPVGFSGQDAGGILLHVPLGVLPDGGRRAGLTAHSFSKFVQGQHQRVHTGWLESGPQVRYAPHTELAYRTPPSKLLYRLGIGVAMRVALRRARSAGHDIAQ</sequence>
<dbReference type="InterPro" id="IPR012349">
    <property type="entry name" value="Split_barrel_FMN-bd"/>
</dbReference>
<dbReference type="OrthoDB" id="4544894at2"/>
<proteinExistence type="predicted"/>
<protein>
    <submittedName>
        <fullName evidence="1">Pyridoxamine 5'-phosphate oxidase family protein</fullName>
    </submittedName>
</protein>
<keyword evidence="2" id="KW-1185">Reference proteome</keyword>
<comment type="caution">
    <text evidence="1">The sequence shown here is derived from an EMBL/GenBank/DDBJ whole genome shotgun (WGS) entry which is preliminary data.</text>
</comment>
<dbReference type="Proteomes" id="UP000483004">
    <property type="component" value="Unassembled WGS sequence"/>
</dbReference>
<dbReference type="EMBL" id="WBMR01000108">
    <property type="protein sequence ID" value="KAB2372524.1"/>
    <property type="molecule type" value="Genomic_DNA"/>
</dbReference>
<evidence type="ECO:0000313" key="2">
    <source>
        <dbReference type="Proteomes" id="UP000483004"/>
    </source>
</evidence>